<dbReference type="AlphaFoldDB" id="A0A4Y8LB28"/>
<dbReference type="InterPro" id="IPR029787">
    <property type="entry name" value="Nucleotide_cyclase"/>
</dbReference>
<dbReference type="PANTHER" id="PTHR46663:SF2">
    <property type="entry name" value="GGDEF DOMAIN-CONTAINING PROTEIN"/>
    <property type="match status" value="1"/>
</dbReference>
<accession>A0A4Y8LB28</accession>
<comment type="caution">
    <text evidence="3">The sequence shown here is derived from an EMBL/GenBank/DDBJ whole genome shotgun (WGS) entry which is preliminary data.</text>
</comment>
<evidence type="ECO:0000256" key="1">
    <source>
        <dbReference type="SAM" id="Phobius"/>
    </source>
</evidence>
<name>A0A4Y8LB28_9BACL</name>
<keyword evidence="1" id="KW-0812">Transmembrane</keyword>
<dbReference type="Proteomes" id="UP000297776">
    <property type="component" value="Unassembled WGS sequence"/>
</dbReference>
<keyword evidence="1" id="KW-0472">Membrane</keyword>
<dbReference type="Gene3D" id="3.30.70.270">
    <property type="match status" value="1"/>
</dbReference>
<dbReference type="InterPro" id="IPR052163">
    <property type="entry name" value="DGC-Regulatory_Protein"/>
</dbReference>
<evidence type="ECO:0000313" key="3">
    <source>
        <dbReference type="EMBL" id="TFD99789.1"/>
    </source>
</evidence>
<organism evidence="3 4">
    <name type="scientific">Jeotgalibacillus salarius</name>
    <dbReference type="NCBI Taxonomy" id="546023"/>
    <lineage>
        <taxon>Bacteria</taxon>
        <taxon>Bacillati</taxon>
        <taxon>Bacillota</taxon>
        <taxon>Bacilli</taxon>
        <taxon>Bacillales</taxon>
        <taxon>Caryophanaceae</taxon>
        <taxon>Jeotgalibacillus</taxon>
    </lineage>
</organism>
<proteinExistence type="predicted"/>
<dbReference type="SUPFAM" id="SSF55073">
    <property type="entry name" value="Nucleotide cyclase"/>
    <property type="match status" value="1"/>
</dbReference>
<feature type="transmembrane region" description="Helical" evidence="1">
    <location>
        <begin position="12"/>
        <end position="37"/>
    </location>
</feature>
<sequence length="281" mass="32572">MTIEVKHLNYYKIVLGSYVLFGILVGIIFSMGMPLIIPVPEDVHLYFVVASIGAGLVLGLINYIVFCFFFSRFLNLFMDVFHEIKNGHYNVHIPSVKRGMIREFSTGIKMMVQRLEENRQTISHDDLTSLPNRHALQAFISDMKESQKEYYLVFVDLDDFKEINDSFGHVFGDKVLQYVSECLSTQMNESISYRFGGDEFILLTERKPNESGQLEYMCHKLHRLFDEPFTDDEFQLTIHLSIGISHFVFEESLIFEDIIEEADQAMYQDKKGLTPSRVSNI</sequence>
<reference evidence="3 4" key="1">
    <citation type="submission" date="2019-03" db="EMBL/GenBank/DDBJ databases">
        <authorList>
            <person name="Yang Y."/>
        </authorList>
    </citation>
    <scope>NUCLEOTIDE SEQUENCE [LARGE SCALE GENOMIC DNA]</scope>
    <source>
        <strain evidence="3 4">ASL-1</strain>
    </source>
</reference>
<keyword evidence="1" id="KW-1133">Transmembrane helix</keyword>
<feature type="transmembrane region" description="Helical" evidence="1">
    <location>
        <begin position="43"/>
        <end position="70"/>
    </location>
</feature>
<dbReference type="EMBL" id="SORX01000008">
    <property type="protein sequence ID" value="TFD99789.1"/>
    <property type="molecule type" value="Genomic_DNA"/>
</dbReference>
<dbReference type="SMART" id="SM00267">
    <property type="entry name" value="GGDEF"/>
    <property type="match status" value="1"/>
</dbReference>
<dbReference type="InterPro" id="IPR000160">
    <property type="entry name" value="GGDEF_dom"/>
</dbReference>
<evidence type="ECO:0000313" key="4">
    <source>
        <dbReference type="Proteomes" id="UP000297776"/>
    </source>
</evidence>
<dbReference type="InterPro" id="IPR043128">
    <property type="entry name" value="Rev_trsase/Diguanyl_cyclase"/>
</dbReference>
<dbReference type="NCBIfam" id="TIGR00254">
    <property type="entry name" value="GGDEF"/>
    <property type="match status" value="1"/>
</dbReference>
<dbReference type="Pfam" id="PF00990">
    <property type="entry name" value="GGDEF"/>
    <property type="match status" value="1"/>
</dbReference>
<dbReference type="PANTHER" id="PTHR46663">
    <property type="entry name" value="DIGUANYLATE CYCLASE DGCT-RELATED"/>
    <property type="match status" value="1"/>
</dbReference>
<dbReference type="CDD" id="cd01949">
    <property type="entry name" value="GGDEF"/>
    <property type="match status" value="1"/>
</dbReference>
<feature type="domain" description="GGDEF" evidence="2">
    <location>
        <begin position="148"/>
        <end position="281"/>
    </location>
</feature>
<keyword evidence="4" id="KW-1185">Reference proteome</keyword>
<protein>
    <submittedName>
        <fullName evidence="3">GGDEF domain-containing protein</fullName>
    </submittedName>
</protein>
<dbReference type="OrthoDB" id="69083at2"/>
<dbReference type="RefSeq" id="WP_134382304.1">
    <property type="nucleotide sequence ID" value="NZ_SORX01000008.1"/>
</dbReference>
<dbReference type="PROSITE" id="PS50887">
    <property type="entry name" value="GGDEF"/>
    <property type="match status" value="1"/>
</dbReference>
<evidence type="ECO:0000259" key="2">
    <source>
        <dbReference type="PROSITE" id="PS50887"/>
    </source>
</evidence>
<gene>
    <name evidence="3" type="ORF">E2626_13485</name>
</gene>